<keyword evidence="4" id="KW-1185">Reference proteome</keyword>
<dbReference type="GO" id="GO:0005524">
    <property type="term" value="F:ATP binding"/>
    <property type="evidence" value="ECO:0007669"/>
    <property type="project" value="UniProtKB-KW"/>
</dbReference>
<gene>
    <name evidence="3" type="ORF">KDA82_17585</name>
</gene>
<evidence type="ECO:0000259" key="2">
    <source>
        <dbReference type="Pfam" id="PF13581"/>
    </source>
</evidence>
<keyword evidence="3" id="KW-0547">Nucleotide-binding</keyword>
<keyword evidence="1" id="KW-0808">Transferase</keyword>
<evidence type="ECO:0000313" key="4">
    <source>
        <dbReference type="Proteomes" id="UP000675554"/>
    </source>
</evidence>
<feature type="domain" description="Histidine kinase/HSP90-like ATPase" evidence="2">
    <location>
        <begin position="10"/>
        <end position="113"/>
    </location>
</feature>
<dbReference type="Proteomes" id="UP000675554">
    <property type="component" value="Unassembled WGS sequence"/>
</dbReference>
<proteinExistence type="predicted"/>
<dbReference type="Gene3D" id="3.30.565.10">
    <property type="entry name" value="Histidine kinase-like ATPase, C-terminal domain"/>
    <property type="match status" value="1"/>
</dbReference>
<keyword evidence="1" id="KW-0723">Serine/threonine-protein kinase</keyword>
<organism evidence="3 4">
    <name type="scientific">Streptomyces daliensis</name>
    <dbReference type="NCBI Taxonomy" id="299421"/>
    <lineage>
        <taxon>Bacteria</taxon>
        <taxon>Bacillati</taxon>
        <taxon>Actinomycetota</taxon>
        <taxon>Actinomycetes</taxon>
        <taxon>Kitasatosporales</taxon>
        <taxon>Streptomycetaceae</taxon>
        <taxon>Streptomyces</taxon>
    </lineage>
</organism>
<evidence type="ECO:0000256" key="1">
    <source>
        <dbReference type="ARBA" id="ARBA00022527"/>
    </source>
</evidence>
<accession>A0A8T4ITN4</accession>
<evidence type="ECO:0000313" key="3">
    <source>
        <dbReference type="EMBL" id="MBR7674800.1"/>
    </source>
</evidence>
<dbReference type="InterPro" id="IPR003594">
    <property type="entry name" value="HATPase_dom"/>
</dbReference>
<dbReference type="InterPro" id="IPR050267">
    <property type="entry name" value="Anti-sigma-factor_SerPK"/>
</dbReference>
<dbReference type="EMBL" id="JAGSMN010000384">
    <property type="protein sequence ID" value="MBR7674800.1"/>
    <property type="molecule type" value="Genomic_DNA"/>
</dbReference>
<dbReference type="AlphaFoldDB" id="A0A8T4ITN4"/>
<sequence length="142" mass="14809">MNQHCTAQFPSTRKGAHRARLVAVAQLCAWGVPVEATEGAASVVAELGANAVTHGHVPGRRFRLELFLRCDGVLRVEVADARGEARPPRSGGLRAVAEDAESGRGLLLVEALALRWGVAPGPFPCKTVWAEVVLGEAAGPGG</sequence>
<keyword evidence="1" id="KW-0418">Kinase</keyword>
<comment type="caution">
    <text evidence="3">The sequence shown here is derived from an EMBL/GenBank/DDBJ whole genome shotgun (WGS) entry which is preliminary data.</text>
</comment>
<dbReference type="InterPro" id="IPR036890">
    <property type="entry name" value="HATPase_C_sf"/>
</dbReference>
<protein>
    <submittedName>
        <fullName evidence="3">ATP-binding protein</fullName>
    </submittedName>
</protein>
<dbReference type="PANTHER" id="PTHR35526">
    <property type="entry name" value="ANTI-SIGMA-F FACTOR RSBW-RELATED"/>
    <property type="match status" value="1"/>
</dbReference>
<dbReference type="CDD" id="cd16936">
    <property type="entry name" value="HATPase_RsbW-like"/>
    <property type="match status" value="1"/>
</dbReference>
<keyword evidence="3" id="KW-0067">ATP-binding</keyword>
<dbReference type="GO" id="GO:0004674">
    <property type="term" value="F:protein serine/threonine kinase activity"/>
    <property type="evidence" value="ECO:0007669"/>
    <property type="project" value="UniProtKB-KW"/>
</dbReference>
<reference evidence="3" key="1">
    <citation type="submission" date="2021-04" db="EMBL/GenBank/DDBJ databases">
        <title>Sequencing of actinobacteria type strains.</title>
        <authorList>
            <person name="Nguyen G.-S."/>
            <person name="Wentzel A."/>
        </authorList>
    </citation>
    <scope>NUCLEOTIDE SEQUENCE</scope>
    <source>
        <strain evidence="3">DSM 42095</strain>
    </source>
</reference>
<dbReference type="Pfam" id="PF13581">
    <property type="entry name" value="HATPase_c_2"/>
    <property type="match status" value="1"/>
</dbReference>
<name>A0A8T4ITN4_9ACTN</name>
<dbReference type="PANTHER" id="PTHR35526:SF3">
    <property type="entry name" value="ANTI-SIGMA-F FACTOR RSBW"/>
    <property type="match status" value="1"/>
</dbReference>